<proteinExistence type="predicted"/>
<sequence>LASVGGPTKISSKKPKATGQQKKFAKTKIDNQPSEQNGGIIDAEAEDLLQYERAEEVPTVVEKPVIRAPLRKDALRKRIEELIYELDDVAYSKYSSRADNLEKPSKKSKKDKAESQTPKPQDSDKVPVTVEPTLNQEPEPLQQEIEQDLDDDEEESIEEQF</sequence>
<feature type="non-terminal residue" evidence="2">
    <location>
        <position position="161"/>
    </location>
</feature>
<dbReference type="Proteomes" id="UP000266721">
    <property type="component" value="Unassembled WGS sequence"/>
</dbReference>
<organism evidence="2 3">
    <name type="scientific">Mytilus galloprovincialis</name>
    <name type="common">Mediterranean mussel</name>
    <dbReference type="NCBI Taxonomy" id="29158"/>
    <lineage>
        <taxon>Eukaryota</taxon>
        <taxon>Metazoa</taxon>
        <taxon>Spiralia</taxon>
        <taxon>Lophotrochozoa</taxon>
        <taxon>Mollusca</taxon>
        <taxon>Bivalvia</taxon>
        <taxon>Autobranchia</taxon>
        <taxon>Pteriomorphia</taxon>
        <taxon>Mytilida</taxon>
        <taxon>Mytiloidea</taxon>
        <taxon>Mytilidae</taxon>
        <taxon>Mytilinae</taxon>
        <taxon>Mytilus</taxon>
    </lineage>
</organism>
<protein>
    <submittedName>
        <fullName evidence="2">Uncharacterized protein</fullName>
    </submittedName>
</protein>
<evidence type="ECO:0000256" key="1">
    <source>
        <dbReference type="SAM" id="MobiDB-lite"/>
    </source>
</evidence>
<accession>A0A3L5TRI0</accession>
<gene>
    <name evidence="2" type="ORF">AM593_00807</name>
</gene>
<feature type="region of interest" description="Disordered" evidence="1">
    <location>
        <begin position="1"/>
        <end position="43"/>
    </location>
</feature>
<reference evidence="2 3" key="1">
    <citation type="journal article" date="2016" name="PLoS ONE">
        <title>A First Insight into the Genome of the Filter-Feeder Mussel Mytilus galloprovincialis.</title>
        <authorList>
            <person name="Murgarella M."/>
            <person name="Puiu D."/>
            <person name="Novoa B."/>
            <person name="Figueras A."/>
            <person name="Posada D."/>
            <person name="Canchaya C."/>
        </authorList>
    </citation>
    <scope>NUCLEOTIDE SEQUENCE [LARGE SCALE GENOMIC DNA]</scope>
    <source>
        <tissue evidence="2">Muscle</tissue>
    </source>
</reference>
<feature type="non-terminal residue" evidence="2">
    <location>
        <position position="1"/>
    </location>
</feature>
<feature type="compositionally biased region" description="Acidic residues" evidence="1">
    <location>
        <begin position="145"/>
        <end position="161"/>
    </location>
</feature>
<feature type="region of interest" description="Disordered" evidence="1">
    <location>
        <begin position="93"/>
        <end position="161"/>
    </location>
</feature>
<name>A0A3L5TRI0_MYTGA</name>
<comment type="caution">
    <text evidence="2">The sequence shown here is derived from an EMBL/GenBank/DDBJ whole genome shotgun (WGS) entry which is preliminary data.</text>
</comment>
<evidence type="ECO:0000313" key="2">
    <source>
        <dbReference type="EMBL" id="OPL21744.1"/>
    </source>
</evidence>
<evidence type="ECO:0000313" key="3">
    <source>
        <dbReference type="Proteomes" id="UP000266721"/>
    </source>
</evidence>
<keyword evidence="3" id="KW-1185">Reference proteome</keyword>
<dbReference type="AlphaFoldDB" id="A0A3L5TRI0"/>
<dbReference type="SMR" id="A0A3L5TRI0"/>
<dbReference type="EMBL" id="KV588970">
    <property type="protein sequence ID" value="OPL21744.1"/>
    <property type="molecule type" value="Genomic_DNA"/>
</dbReference>